<feature type="region of interest" description="Disordered" evidence="1">
    <location>
        <begin position="99"/>
        <end position="152"/>
    </location>
</feature>
<evidence type="ECO:0000256" key="1">
    <source>
        <dbReference type="SAM" id="MobiDB-lite"/>
    </source>
</evidence>
<dbReference type="InterPro" id="IPR002181">
    <property type="entry name" value="Fibrinogen_a/b/g_C_dom"/>
</dbReference>
<dbReference type="Gene3D" id="4.10.530.10">
    <property type="entry name" value="Gamma-fibrinogen Carboxyl Terminal Fragment, domain 2"/>
    <property type="match status" value="1"/>
</dbReference>
<evidence type="ECO:0000313" key="3">
    <source>
        <dbReference type="EMBL" id="CAL4122505.1"/>
    </source>
</evidence>
<proteinExistence type="predicted"/>
<accession>A0AAV2RCN2</accession>
<organism evidence="3 4">
    <name type="scientific">Meganyctiphanes norvegica</name>
    <name type="common">Northern krill</name>
    <name type="synonym">Thysanopoda norvegica</name>
    <dbReference type="NCBI Taxonomy" id="48144"/>
    <lineage>
        <taxon>Eukaryota</taxon>
        <taxon>Metazoa</taxon>
        <taxon>Ecdysozoa</taxon>
        <taxon>Arthropoda</taxon>
        <taxon>Crustacea</taxon>
        <taxon>Multicrustacea</taxon>
        <taxon>Malacostraca</taxon>
        <taxon>Eumalacostraca</taxon>
        <taxon>Eucarida</taxon>
        <taxon>Euphausiacea</taxon>
        <taxon>Euphausiidae</taxon>
        <taxon>Meganyctiphanes</taxon>
    </lineage>
</organism>
<feature type="domain" description="Fibrinogen C-terminal" evidence="2">
    <location>
        <begin position="1"/>
        <end position="86"/>
    </location>
</feature>
<reference evidence="3 4" key="1">
    <citation type="submission" date="2024-05" db="EMBL/GenBank/DDBJ databases">
        <authorList>
            <person name="Wallberg A."/>
        </authorList>
    </citation>
    <scope>NUCLEOTIDE SEQUENCE [LARGE SCALE GENOMIC DNA]</scope>
</reference>
<dbReference type="PROSITE" id="PS51406">
    <property type="entry name" value="FIBRINOGEN_C_2"/>
    <property type="match status" value="1"/>
</dbReference>
<evidence type="ECO:0000259" key="2">
    <source>
        <dbReference type="PROSITE" id="PS51406"/>
    </source>
</evidence>
<feature type="compositionally biased region" description="Polar residues" evidence="1">
    <location>
        <begin position="110"/>
        <end position="134"/>
    </location>
</feature>
<gene>
    <name evidence="3" type="ORF">MNOR_LOCUS23227</name>
</gene>
<dbReference type="PANTHER" id="PTHR19143">
    <property type="entry name" value="FIBRINOGEN/TENASCIN/ANGIOPOEITIN"/>
    <property type="match status" value="1"/>
</dbReference>
<dbReference type="Pfam" id="PF00147">
    <property type="entry name" value="Fibrinogen_C"/>
    <property type="match status" value="1"/>
</dbReference>
<dbReference type="Proteomes" id="UP001497623">
    <property type="component" value="Unassembled WGS sequence"/>
</dbReference>
<comment type="caution">
    <text evidence="3">The sequence shown here is derived from an EMBL/GenBank/DDBJ whole genome shotgun (WGS) entry which is preliminary data.</text>
</comment>
<dbReference type="PANTHER" id="PTHR19143:SF458">
    <property type="entry name" value="FIBRINOGEN C-TERMINAL DOMAIN-CONTAINING PROTEIN-RELATED"/>
    <property type="match status" value="1"/>
</dbReference>
<name>A0AAV2RCN2_MEGNR</name>
<dbReference type="InterPro" id="IPR036056">
    <property type="entry name" value="Fibrinogen-like_C"/>
</dbReference>
<keyword evidence="4" id="KW-1185">Reference proteome</keyword>
<evidence type="ECO:0000313" key="4">
    <source>
        <dbReference type="Proteomes" id="UP001497623"/>
    </source>
</evidence>
<dbReference type="InterPro" id="IPR050373">
    <property type="entry name" value="Fibrinogen_C-term_domain"/>
</dbReference>
<sequence length="152" mass="17835">GNSLQYHVGQRWSTVDVDNDAWPENNCARDHQGAWWYRSCDTVNLNGRYMHGPVPLDHEYKGMYWYDFRGPAYSLWRSRIMIRRGGIVRSPIFKDFKEVKQNVTPKPVEDSSQPERSQETGSNQGYTGTSQNPNPVHDPYATYEYPYDPYEY</sequence>
<feature type="non-terminal residue" evidence="3">
    <location>
        <position position="1"/>
    </location>
</feature>
<protein>
    <recommendedName>
        <fullName evidence="2">Fibrinogen C-terminal domain-containing protein</fullName>
    </recommendedName>
</protein>
<dbReference type="GO" id="GO:0005615">
    <property type="term" value="C:extracellular space"/>
    <property type="evidence" value="ECO:0007669"/>
    <property type="project" value="TreeGrafter"/>
</dbReference>
<dbReference type="EMBL" id="CAXKWB010020285">
    <property type="protein sequence ID" value="CAL4122505.1"/>
    <property type="molecule type" value="Genomic_DNA"/>
</dbReference>
<dbReference type="AlphaFoldDB" id="A0AAV2RCN2"/>
<dbReference type="SUPFAM" id="SSF56496">
    <property type="entry name" value="Fibrinogen C-terminal domain-like"/>
    <property type="match status" value="1"/>
</dbReference>